<dbReference type="RefSeq" id="WP_091481105.1">
    <property type="nucleotide sequence ID" value="NZ_FOTR01000001.1"/>
</dbReference>
<accession>A0A1I4HYW1</accession>
<dbReference type="PRINTS" id="PR00036">
    <property type="entry name" value="HTHLACI"/>
</dbReference>
<dbReference type="GO" id="GO:0003700">
    <property type="term" value="F:DNA-binding transcription factor activity"/>
    <property type="evidence" value="ECO:0007669"/>
    <property type="project" value="TreeGrafter"/>
</dbReference>
<dbReference type="Pfam" id="PF00356">
    <property type="entry name" value="LacI"/>
    <property type="match status" value="1"/>
</dbReference>
<evidence type="ECO:0000256" key="4">
    <source>
        <dbReference type="ARBA" id="ARBA00023163"/>
    </source>
</evidence>
<protein>
    <submittedName>
        <fullName evidence="6">Transcriptional regulator, LacI family</fullName>
    </submittedName>
</protein>
<dbReference type="Gene3D" id="3.40.50.2300">
    <property type="match status" value="2"/>
</dbReference>
<dbReference type="GO" id="GO:0000976">
    <property type="term" value="F:transcription cis-regulatory region binding"/>
    <property type="evidence" value="ECO:0007669"/>
    <property type="project" value="TreeGrafter"/>
</dbReference>
<keyword evidence="3" id="KW-0238">DNA-binding</keyword>
<evidence type="ECO:0000256" key="1">
    <source>
        <dbReference type="ARBA" id="ARBA00022491"/>
    </source>
</evidence>
<dbReference type="PANTHER" id="PTHR30146:SF95">
    <property type="entry name" value="RIBOSE OPERON REPRESSOR"/>
    <property type="match status" value="1"/>
</dbReference>
<dbReference type="PROSITE" id="PS50932">
    <property type="entry name" value="HTH_LACI_2"/>
    <property type="match status" value="1"/>
</dbReference>
<dbReference type="InterPro" id="IPR046335">
    <property type="entry name" value="LacI/GalR-like_sensor"/>
</dbReference>
<proteinExistence type="predicted"/>
<evidence type="ECO:0000259" key="5">
    <source>
        <dbReference type="PROSITE" id="PS50932"/>
    </source>
</evidence>
<dbReference type="STRING" id="334253.SAMN04487943_101695"/>
<dbReference type="SMART" id="SM00354">
    <property type="entry name" value="HTH_LACI"/>
    <property type="match status" value="1"/>
</dbReference>
<dbReference type="InterPro" id="IPR000843">
    <property type="entry name" value="HTH_LacI"/>
</dbReference>
<dbReference type="OrthoDB" id="9796186at2"/>
<name>A0A1I4HYW1_9BACI</name>
<feature type="domain" description="HTH lacI-type" evidence="5">
    <location>
        <begin position="2"/>
        <end position="56"/>
    </location>
</feature>
<dbReference type="CDD" id="cd06291">
    <property type="entry name" value="PBP1_Qymf-like"/>
    <property type="match status" value="1"/>
</dbReference>
<dbReference type="SUPFAM" id="SSF47413">
    <property type="entry name" value="lambda repressor-like DNA-binding domains"/>
    <property type="match status" value="1"/>
</dbReference>
<evidence type="ECO:0000256" key="3">
    <source>
        <dbReference type="ARBA" id="ARBA00023125"/>
    </source>
</evidence>
<dbReference type="Pfam" id="PF13377">
    <property type="entry name" value="Peripla_BP_3"/>
    <property type="match status" value="1"/>
</dbReference>
<dbReference type="InterPro" id="IPR010982">
    <property type="entry name" value="Lambda_DNA-bd_dom_sf"/>
</dbReference>
<dbReference type="PANTHER" id="PTHR30146">
    <property type="entry name" value="LACI-RELATED TRANSCRIPTIONAL REPRESSOR"/>
    <property type="match status" value="1"/>
</dbReference>
<sequence>MATIKDVAKLAGVGISTASRVINKSGYVSESTKIKVQDAINKLGYVPNETARAFVTQNSKIVALFLPSIHHAFFSELAYYIEDALDKNGYKMLLCNSTGNIQKELSYISMLKQNKVSGIIGISYNEIESEIHNSMPIVLVDRHIGTIPYVSSDNYGGGKIAFQVLKDTGCQHLAYIGSYSNSVLTEVEKRQKGFEDAAKEDGMDYIIYTEQDPIEDQTAFLKRFLSQYKNVNGVFAENDLMALELFELAKEQNIKVPEELSIIGYDGIKVYEVLKSKLSSIRQPVEVMGRSLVELLIKRVNGSYVTPVIHPVEFVKGETTR</sequence>
<keyword evidence="1" id="KW-0678">Repressor</keyword>
<gene>
    <name evidence="6" type="ORF">SAMN04487943_101695</name>
</gene>
<dbReference type="SUPFAM" id="SSF53822">
    <property type="entry name" value="Periplasmic binding protein-like I"/>
    <property type="match status" value="1"/>
</dbReference>
<dbReference type="EMBL" id="FOTR01000001">
    <property type="protein sequence ID" value="SFL46676.1"/>
    <property type="molecule type" value="Genomic_DNA"/>
</dbReference>
<dbReference type="InterPro" id="IPR028082">
    <property type="entry name" value="Peripla_BP_I"/>
</dbReference>
<evidence type="ECO:0000313" key="6">
    <source>
        <dbReference type="EMBL" id="SFL46676.1"/>
    </source>
</evidence>
<evidence type="ECO:0000256" key="2">
    <source>
        <dbReference type="ARBA" id="ARBA00023015"/>
    </source>
</evidence>
<evidence type="ECO:0000313" key="7">
    <source>
        <dbReference type="Proteomes" id="UP000198565"/>
    </source>
</evidence>
<dbReference type="CDD" id="cd01392">
    <property type="entry name" value="HTH_LacI"/>
    <property type="match status" value="1"/>
</dbReference>
<keyword evidence="7" id="KW-1185">Reference proteome</keyword>
<keyword evidence="4" id="KW-0804">Transcription</keyword>
<dbReference type="PROSITE" id="PS00356">
    <property type="entry name" value="HTH_LACI_1"/>
    <property type="match status" value="1"/>
</dbReference>
<reference evidence="7" key="1">
    <citation type="submission" date="2016-10" db="EMBL/GenBank/DDBJ databases">
        <authorList>
            <person name="Varghese N."/>
            <person name="Submissions S."/>
        </authorList>
    </citation>
    <scope>NUCLEOTIDE SEQUENCE [LARGE SCALE GENOMIC DNA]</scope>
    <source>
        <strain evidence="7">CGMCC 1.4250</strain>
    </source>
</reference>
<dbReference type="Proteomes" id="UP000198565">
    <property type="component" value="Unassembled WGS sequence"/>
</dbReference>
<dbReference type="Gene3D" id="1.10.260.40">
    <property type="entry name" value="lambda repressor-like DNA-binding domains"/>
    <property type="match status" value="1"/>
</dbReference>
<dbReference type="AlphaFoldDB" id="A0A1I4HYW1"/>
<keyword evidence="2" id="KW-0805">Transcription regulation</keyword>
<organism evidence="6 7">
    <name type="scientific">Gracilibacillus orientalis</name>
    <dbReference type="NCBI Taxonomy" id="334253"/>
    <lineage>
        <taxon>Bacteria</taxon>
        <taxon>Bacillati</taxon>
        <taxon>Bacillota</taxon>
        <taxon>Bacilli</taxon>
        <taxon>Bacillales</taxon>
        <taxon>Bacillaceae</taxon>
        <taxon>Gracilibacillus</taxon>
    </lineage>
</organism>